<feature type="signal peptide" evidence="2">
    <location>
        <begin position="1"/>
        <end position="20"/>
    </location>
</feature>
<feature type="domain" description="3-keto-alpha-glucoside-1,2-lyase/3-keto-2-hydroxy-glucal hydratase" evidence="3">
    <location>
        <begin position="58"/>
        <end position="241"/>
    </location>
</feature>
<evidence type="ECO:0000313" key="4">
    <source>
        <dbReference type="EMBL" id="QNF35802.1"/>
    </source>
</evidence>
<dbReference type="Gene3D" id="2.60.120.560">
    <property type="entry name" value="Exo-inulinase, domain 1"/>
    <property type="match status" value="1"/>
</dbReference>
<evidence type="ECO:0000256" key="1">
    <source>
        <dbReference type="SAM" id="MobiDB-lite"/>
    </source>
</evidence>
<feature type="chain" id="PRO_5028915760" evidence="2">
    <location>
        <begin position="21"/>
        <end position="482"/>
    </location>
</feature>
<dbReference type="InterPro" id="IPR010496">
    <property type="entry name" value="AL/BT2_dom"/>
</dbReference>
<protein>
    <submittedName>
        <fullName evidence="4">DUF1080 domain-containing protein</fullName>
    </submittedName>
</protein>
<gene>
    <name evidence="4" type="ORF">HUW51_10950</name>
</gene>
<sequence>MRNKAALFCAGFLAPLYLQAQTAATSPAGSMPLTDLSAFKNPGKTWQIVGDVSANLGKDNNLSTSKGTNVLVNLPDKKNHGADLYTTAEHGDALLEFDYMMAKGSNSGVYLQGRYELQLLDSWNVKTPKASDNGGIYERWDDSKPEGQKGYEGYPPRQNASRAPGLWQHMKVAFQAPKFDGSGKKIQNARMLSVELNGVLIHENLELLGPTRGAVANDEKATGPLRFQGDHGAIAFRNISISNLPAAPQEQANSRRNNPVDPILVEAPTNTILRSFMDIPGQPRTRVVHAVSVGSPQKVHYTYDLDKGAVIQVWRGNFLDATPMWHDRGDGSSRPAGMVQRFGLPKFALAKLGSAQAAWMADSAGTSFRPKGYTLDENDQPTFTYRIYGATVLDAIRVLDNGQGIHREITVQNPAGGDLYARLAEGSSIEEDKSNGAYVVDGKAYYLRLDDAKGTKPVVRDADGRKELVVPVKGKVGYSILF</sequence>
<dbReference type="GO" id="GO:0016787">
    <property type="term" value="F:hydrolase activity"/>
    <property type="evidence" value="ECO:0007669"/>
    <property type="project" value="InterPro"/>
</dbReference>
<dbReference type="AlphaFoldDB" id="A0A7G7GF68"/>
<keyword evidence="2" id="KW-0732">Signal</keyword>
<dbReference type="KEGG" id="aswu:HUW51_10950"/>
<dbReference type="Pfam" id="PF06439">
    <property type="entry name" value="3keto-disac_hyd"/>
    <property type="match status" value="1"/>
</dbReference>
<reference evidence="4 5" key="1">
    <citation type="journal article" date="2018" name="Int. J. Syst. Evol. Microbiol.">
        <title>Adhaeribacter swui sp. nov., isolated from wet mud.</title>
        <authorList>
            <person name="Kim D.U."/>
            <person name="Kim K.W."/>
            <person name="Kang M.S."/>
            <person name="Kim J.Y."/>
            <person name="Jang J.H."/>
            <person name="Kim M.K."/>
        </authorList>
    </citation>
    <scope>NUCLEOTIDE SEQUENCE [LARGE SCALE GENOMIC DNA]</scope>
    <source>
        <strain evidence="4 5">KCTC 52873</strain>
    </source>
</reference>
<evidence type="ECO:0000256" key="2">
    <source>
        <dbReference type="SAM" id="SignalP"/>
    </source>
</evidence>
<evidence type="ECO:0000313" key="5">
    <source>
        <dbReference type="Proteomes" id="UP000515237"/>
    </source>
</evidence>
<organism evidence="4 5">
    <name type="scientific">Adhaeribacter swui</name>
    <dbReference type="NCBI Taxonomy" id="2086471"/>
    <lineage>
        <taxon>Bacteria</taxon>
        <taxon>Pseudomonadati</taxon>
        <taxon>Bacteroidota</taxon>
        <taxon>Cytophagia</taxon>
        <taxon>Cytophagales</taxon>
        <taxon>Hymenobacteraceae</taxon>
        <taxon>Adhaeribacter</taxon>
    </lineage>
</organism>
<dbReference type="EMBL" id="CP055156">
    <property type="protein sequence ID" value="QNF35802.1"/>
    <property type="molecule type" value="Genomic_DNA"/>
</dbReference>
<proteinExistence type="predicted"/>
<accession>A0A7G7GF68</accession>
<evidence type="ECO:0000259" key="3">
    <source>
        <dbReference type="Pfam" id="PF06439"/>
    </source>
</evidence>
<keyword evidence="5" id="KW-1185">Reference proteome</keyword>
<feature type="region of interest" description="Disordered" evidence="1">
    <location>
        <begin position="134"/>
        <end position="161"/>
    </location>
</feature>
<name>A0A7G7GF68_9BACT</name>
<feature type="compositionally biased region" description="Basic and acidic residues" evidence="1">
    <location>
        <begin position="138"/>
        <end position="149"/>
    </location>
</feature>
<dbReference type="Proteomes" id="UP000515237">
    <property type="component" value="Chromosome"/>
</dbReference>